<protein>
    <submittedName>
        <fullName evidence="1">Uncharacterized protein</fullName>
    </submittedName>
</protein>
<reference evidence="2" key="2">
    <citation type="journal article" date="2016" name="Sci. Rep.">
        <title>Dictyocaulus viviparus genome, variome and transcriptome elucidate lungworm biology and support future intervention.</title>
        <authorList>
            <person name="McNulty S.N."/>
            <person name="Strube C."/>
            <person name="Rosa B.A."/>
            <person name="Martin J.C."/>
            <person name="Tyagi R."/>
            <person name="Choi Y.J."/>
            <person name="Wang Q."/>
            <person name="Hallsworth Pepin K."/>
            <person name="Zhang X."/>
            <person name="Ozersky P."/>
            <person name="Wilson R.K."/>
            <person name="Sternberg P.W."/>
            <person name="Gasser R.B."/>
            <person name="Mitreva M."/>
        </authorList>
    </citation>
    <scope>NUCLEOTIDE SEQUENCE [LARGE SCALE GENOMIC DNA]</scope>
    <source>
        <strain evidence="2">HannoverDv2000</strain>
    </source>
</reference>
<name>A0A0D8XD05_DICVI</name>
<accession>A0A0D8XD05</accession>
<evidence type="ECO:0000313" key="2">
    <source>
        <dbReference type="Proteomes" id="UP000053766"/>
    </source>
</evidence>
<dbReference type="Proteomes" id="UP000053766">
    <property type="component" value="Unassembled WGS sequence"/>
</dbReference>
<keyword evidence="2" id="KW-1185">Reference proteome</keyword>
<gene>
    <name evidence="1" type="ORF">DICVIV_13762</name>
</gene>
<evidence type="ECO:0000313" key="1">
    <source>
        <dbReference type="EMBL" id="KJH40296.1"/>
    </source>
</evidence>
<dbReference type="EMBL" id="KN717406">
    <property type="protein sequence ID" value="KJH40296.1"/>
    <property type="molecule type" value="Genomic_DNA"/>
</dbReference>
<organism evidence="1 2">
    <name type="scientific">Dictyocaulus viviparus</name>
    <name type="common">Bovine lungworm</name>
    <dbReference type="NCBI Taxonomy" id="29172"/>
    <lineage>
        <taxon>Eukaryota</taxon>
        <taxon>Metazoa</taxon>
        <taxon>Ecdysozoa</taxon>
        <taxon>Nematoda</taxon>
        <taxon>Chromadorea</taxon>
        <taxon>Rhabditida</taxon>
        <taxon>Rhabditina</taxon>
        <taxon>Rhabditomorpha</taxon>
        <taxon>Strongyloidea</taxon>
        <taxon>Metastrongylidae</taxon>
        <taxon>Dictyocaulus</taxon>
    </lineage>
</organism>
<reference evidence="1 2" key="1">
    <citation type="submission" date="2013-11" db="EMBL/GenBank/DDBJ databases">
        <title>Draft genome of the bovine lungworm Dictyocaulus viviparus.</title>
        <authorList>
            <person name="Mitreva M."/>
        </authorList>
    </citation>
    <scope>NUCLEOTIDE SEQUENCE [LARGE SCALE GENOMIC DNA]</scope>
    <source>
        <strain evidence="1 2">HannoverDv2000</strain>
    </source>
</reference>
<proteinExistence type="predicted"/>
<dbReference type="AlphaFoldDB" id="A0A0D8XD05"/>
<sequence>MVIKIISEHSLASNVNLSTTADDLSKMGRMLKQIHHRETSVHSMPQVVKDKNGTPTRQQVDSVTAQPIQGLKLHQKHPQNVGQVHVLPMKREKTQSNYDQTKFDQNSPSITLQRVQPTYDQSMHSMGPSLGGTKQLSHALVQAVYSQAAPDETLPQSQPIYDQPKYIQNHSQACSQQFPTS</sequence>